<keyword evidence="3" id="KW-0547">Nucleotide-binding</keyword>
<dbReference type="GO" id="GO:0005524">
    <property type="term" value="F:ATP binding"/>
    <property type="evidence" value="ECO:0007669"/>
    <property type="project" value="UniProtKB-KW"/>
</dbReference>
<dbReference type="STRING" id="1160509.A0A3N4I2X2"/>
<dbReference type="FunFam" id="2.60.200.30:FF:000009">
    <property type="entry name" value="Poly(P)/ATP NAD kinase"/>
    <property type="match status" value="1"/>
</dbReference>
<dbReference type="InterPro" id="IPR016064">
    <property type="entry name" value="NAD/diacylglycerol_kinase_sf"/>
</dbReference>
<dbReference type="GO" id="GO:0006741">
    <property type="term" value="P:NADP+ biosynthetic process"/>
    <property type="evidence" value="ECO:0007669"/>
    <property type="project" value="InterPro"/>
</dbReference>
<dbReference type="Gene3D" id="3.40.50.10330">
    <property type="entry name" value="Probable inorganic polyphosphate/atp-NAD kinase, domain 1"/>
    <property type="match status" value="1"/>
</dbReference>
<evidence type="ECO:0000256" key="4">
    <source>
        <dbReference type="ARBA" id="ARBA00022777"/>
    </source>
</evidence>
<accession>A0A3N4I2X2</accession>
<dbReference type="PANTHER" id="PTHR20275:SF11">
    <property type="entry name" value="KINASE, PUTATIVE (AFU_ORTHOLOGUE AFUA_5G12870)-RELATED"/>
    <property type="match status" value="1"/>
</dbReference>
<dbReference type="Pfam" id="PF01513">
    <property type="entry name" value="NAD_kinase"/>
    <property type="match status" value="1"/>
</dbReference>
<keyword evidence="9" id="KW-1185">Reference proteome</keyword>
<dbReference type="InterPro" id="IPR017437">
    <property type="entry name" value="ATP-NAD_kinase_PpnK-typ_C"/>
</dbReference>
<dbReference type="PANTHER" id="PTHR20275">
    <property type="entry name" value="NAD KINASE"/>
    <property type="match status" value="1"/>
</dbReference>
<gene>
    <name evidence="8" type="ORF">BJ508DRAFT_318713</name>
</gene>
<dbReference type="EMBL" id="ML119695">
    <property type="protein sequence ID" value="RPA79797.1"/>
    <property type="molecule type" value="Genomic_DNA"/>
</dbReference>
<organism evidence="8 9">
    <name type="scientific">Ascobolus immersus RN42</name>
    <dbReference type="NCBI Taxonomy" id="1160509"/>
    <lineage>
        <taxon>Eukaryota</taxon>
        <taxon>Fungi</taxon>
        <taxon>Dikarya</taxon>
        <taxon>Ascomycota</taxon>
        <taxon>Pezizomycotina</taxon>
        <taxon>Pezizomycetes</taxon>
        <taxon>Pezizales</taxon>
        <taxon>Ascobolaceae</taxon>
        <taxon>Ascobolus</taxon>
    </lineage>
</organism>
<sequence length="337" mass="37438">MDIKKILIVVKHHDDSLPPRASELVAWLLAQPESFTVYVEDMLRSTESFNAEGLIRDLKDGDKRIKYWTKDFCIETAQSIDLVITLGGDGTVLFASCMFQHVVPPVVSFALGSFGFMTRHDFSEHRTILRKMFSEGFSVCLRARFAGRVMRSIPNDMPVEGRNLEAEMLKPNPNVATHELVEEFTALNEIVVDRGKNSTVSLTDIYTLDQRVASVMADGLIISTPTGSTAYNLAAGGSLCHPDMSAILITPICPHSLTLRPIMLPDSMVIRLGLPYHARTTSSASFDGRQTVELQRGDYVQVSVSRFPFAVVQSDGGCDKDWFESIGRDFGWGIRKV</sequence>
<dbReference type="Pfam" id="PF20143">
    <property type="entry name" value="NAD_kinase_C"/>
    <property type="match status" value="1"/>
</dbReference>
<dbReference type="Proteomes" id="UP000275078">
    <property type="component" value="Unassembled WGS sequence"/>
</dbReference>
<protein>
    <submittedName>
        <fullName evidence="8">Putative NAD kinase</fullName>
    </submittedName>
</protein>
<evidence type="ECO:0000256" key="2">
    <source>
        <dbReference type="ARBA" id="ARBA00022679"/>
    </source>
</evidence>
<evidence type="ECO:0000256" key="1">
    <source>
        <dbReference type="ARBA" id="ARBA00010995"/>
    </source>
</evidence>
<evidence type="ECO:0000256" key="5">
    <source>
        <dbReference type="ARBA" id="ARBA00022840"/>
    </source>
</evidence>
<evidence type="ECO:0000256" key="7">
    <source>
        <dbReference type="ARBA" id="ARBA00023027"/>
    </source>
</evidence>
<reference evidence="8 9" key="1">
    <citation type="journal article" date="2018" name="Nat. Ecol. Evol.">
        <title>Pezizomycetes genomes reveal the molecular basis of ectomycorrhizal truffle lifestyle.</title>
        <authorList>
            <person name="Murat C."/>
            <person name="Payen T."/>
            <person name="Noel B."/>
            <person name="Kuo A."/>
            <person name="Morin E."/>
            <person name="Chen J."/>
            <person name="Kohler A."/>
            <person name="Krizsan K."/>
            <person name="Balestrini R."/>
            <person name="Da Silva C."/>
            <person name="Montanini B."/>
            <person name="Hainaut M."/>
            <person name="Levati E."/>
            <person name="Barry K.W."/>
            <person name="Belfiori B."/>
            <person name="Cichocki N."/>
            <person name="Clum A."/>
            <person name="Dockter R.B."/>
            <person name="Fauchery L."/>
            <person name="Guy J."/>
            <person name="Iotti M."/>
            <person name="Le Tacon F."/>
            <person name="Lindquist E.A."/>
            <person name="Lipzen A."/>
            <person name="Malagnac F."/>
            <person name="Mello A."/>
            <person name="Molinier V."/>
            <person name="Miyauchi S."/>
            <person name="Poulain J."/>
            <person name="Riccioni C."/>
            <person name="Rubini A."/>
            <person name="Sitrit Y."/>
            <person name="Splivallo R."/>
            <person name="Traeger S."/>
            <person name="Wang M."/>
            <person name="Zifcakova L."/>
            <person name="Wipf D."/>
            <person name="Zambonelli A."/>
            <person name="Paolocci F."/>
            <person name="Nowrousian M."/>
            <person name="Ottonello S."/>
            <person name="Baldrian P."/>
            <person name="Spatafora J.W."/>
            <person name="Henrissat B."/>
            <person name="Nagy L.G."/>
            <person name="Aury J.M."/>
            <person name="Wincker P."/>
            <person name="Grigoriev I.V."/>
            <person name="Bonfante P."/>
            <person name="Martin F.M."/>
        </authorList>
    </citation>
    <scope>NUCLEOTIDE SEQUENCE [LARGE SCALE GENOMIC DNA]</scope>
    <source>
        <strain evidence="8 9">RN42</strain>
    </source>
</reference>
<proteinExistence type="inferred from homology"/>
<evidence type="ECO:0000313" key="9">
    <source>
        <dbReference type="Proteomes" id="UP000275078"/>
    </source>
</evidence>
<dbReference type="SUPFAM" id="SSF111331">
    <property type="entry name" value="NAD kinase/diacylglycerol kinase-like"/>
    <property type="match status" value="1"/>
</dbReference>
<keyword evidence="4 8" id="KW-0418">Kinase</keyword>
<dbReference type="GO" id="GO:0019674">
    <property type="term" value="P:NAD+ metabolic process"/>
    <property type="evidence" value="ECO:0007669"/>
    <property type="project" value="InterPro"/>
</dbReference>
<comment type="similarity">
    <text evidence="1">Belongs to the NAD kinase family.</text>
</comment>
<dbReference type="AlphaFoldDB" id="A0A3N4I2X2"/>
<keyword evidence="2" id="KW-0808">Transferase</keyword>
<evidence type="ECO:0000256" key="6">
    <source>
        <dbReference type="ARBA" id="ARBA00022857"/>
    </source>
</evidence>
<name>A0A3N4I2X2_ASCIM</name>
<dbReference type="OrthoDB" id="24581at2759"/>
<dbReference type="GO" id="GO:0003951">
    <property type="term" value="F:NAD+ kinase activity"/>
    <property type="evidence" value="ECO:0007669"/>
    <property type="project" value="InterPro"/>
</dbReference>
<dbReference type="InterPro" id="IPR002504">
    <property type="entry name" value="NADK"/>
</dbReference>
<dbReference type="Gene3D" id="2.60.200.30">
    <property type="entry name" value="Probable inorganic polyphosphate/atp-NAD kinase, domain 2"/>
    <property type="match status" value="1"/>
</dbReference>
<keyword evidence="7" id="KW-0520">NAD</keyword>
<keyword evidence="5" id="KW-0067">ATP-binding</keyword>
<dbReference type="InterPro" id="IPR017438">
    <property type="entry name" value="ATP-NAD_kinase_N"/>
</dbReference>
<keyword evidence="6" id="KW-0521">NADP</keyword>
<evidence type="ECO:0000313" key="8">
    <source>
        <dbReference type="EMBL" id="RPA79797.1"/>
    </source>
</evidence>
<dbReference type="HAMAP" id="MF_00361">
    <property type="entry name" value="NAD_kinase"/>
    <property type="match status" value="1"/>
</dbReference>
<evidence type="ECO:0000256" key="3">
    <source>
        <dbReference type="ARBA" id="ARBA00022741"/>
    </source>
</evidence>